<dbReference type="RefSeq" id="WP_009533007.1">
    <property type="nucleotide sequence ID" value="NZ_JH590863.1"/>
</dbReference>
<sequence>MWTTGRRAGLLAAAAAGLSLFAAHGLAGDGFFAEQFADPRTAAMLLETVFVYLLFFCVDRICGSGQRKIARVLLLLSFAFRHLALCSVLMAGFWVLMLSLAGMALLYRRAEIAATAEKLYRGFLTGAACWIALVGLLSGFHIGGLFTWRALAGVFSLLALLTAGRALATGGLRSRALPGAAADVRRSVGESAVRALTITAVLVQLGRLNLAVDYDSLRYALRSPFVLDNGRGIFEALGSVNQVYFYPKGLEILTLPLYLGKSYGPTLAFSFCLGLLLLFLLYDFCRAEIGEKSALYPVAVAALLPGVMNLSVSAKTDLITILFQLYAVREVRRAERRRGTERRVAFSFAASALLFTFMLKPTAPVFSGGLLIGFFLYALLYGRRRGHITLFAGGGQKDKTPWRQLLLPLLFTLTALAAVTLRTLHLTGYPLVSVFTGLFETLGFRGRYPLAVQSLPDAGAELSGKARLFALLLRLRLLFLTPVGEAGLHIRIAWGTTLIPVLLLALCVRGRRETPQRAGSAALPGCLLAVQGVLLLLSLERLHQIDGNYYGLFYLLLLFTVFLLWREKSALLFRALSPAALLAVLMLCLTNWAGARGYTGYEERAGLFYPHGRLAEETLILDGGEPIYRYVKNAPRMRLLTLAAEPECYLLPCDAQSYTDLAGSGGNVYLVKTLDLFKEFLDRAGIDALYTDDMFLADHSRAADIIRYLEEEGSIEVVIRQEGNALYRYHRAR</sequence>
<gene>
    <name evidence="3" type="ORF">HMPREF9623_01174</name>
</gene>
<name>A0AA36Y4C1_9FIRM</name>
<feature type="transmembrane region" description="Helical" evidence="1">
    <location>
        <begin position="365"/>
        <end position="382"/>
    </location>
</feature>
<keyword evidence="4" id="KW-1185">Reference proteome</keyword>
<feature type="transmembrane region" description="Helical" evidence="1">
    <location>
        <begin position="146"/>
        <end position="168"/>
    </location>
</feature>
<keyword evidence="1" id="KW-0472">Membrane</keyword>
<evidence type="ECO:0008006" key="5">
    <source>
        <dbReference type="Google" id="ProtNLM"/>
    </source>
</evidence>
<evidence type="ECO:0000313" key="4">
    <source>
        <dbReference type="Proteomes" id="UP000018466"/>
    </source>
</evidence>
<feature type="transmembrane region" description="Helical" evidence="1">
    <location>
        <begin position="263"/>
        <end position="282"/>
    </location>
</feature>
<accession>A0AA36Y4C1</accession>
<organism evidence="3 4">
    <name type="scientific">Stomatobaculum longum</name>
    <dbReference type="NCBI Taxonomy" id="796942"/>
    <lineage>
        <taxon>Bacteria</taxon>
        <taxon>Bacillati</taxon>
        <taxon>Bacillota</taxon>
        <taxon>Clostridia</taxon>
        <taxon>Lachnospirales</taxon>
        <taxon>Lachnospiraceae</taxon>
        <taxon>Stomatobaculum</taxon>
    </lineage>
</organism>
<feature type="chain" id="PRO_5041332165" description="Glycosyltransferase RgtA/B/C/D-like domain-containing protein" evidence="2">
    <location>
        <begin position="28"/>
        <end position="733"/>
    </location>
</feature>
<feature type="transmembrane region" description="Helical" evidence="1">
    <location>
        <begin position="402"/>
        <end position="421"/>
    </location>
</feature>
<feature type="transmembrane region" description="Helical" evidence="1">
    <location>
        <begin position="520"/>
        <end position="537"/>
    </location>
</feature>
<feature type="transmembrane region" description="Helical" evidence="1">
    <location>
        <begin position="490"/>
        <end position="508"/>
    </location>
</feature>
<reference evidence="3 4" key="1">
    <citation type="submission" date="2011-10" db="EMBL/GenBank/DDBJ databases">
        <title>The Genome Sequence of Lachnospiraceae bacterium ACC2.</title>
        <authorList>
            <consortium name="The Broad Institute Genome Sequencing Platform"/>
            <person name="Earl A."/>
            <person name="Ward D."/>
            <person name="Feldgarden M."/>
            <person name="Gevers D."/>
            <person name="Sizova M."/>
            <person name="Hazen A."/>
            <person name="Epstein S."/>
            <person name="Young S.K."/>
            <person name="Zeng Q."/>
            <person name="Gargeya S."/>
            <person name="Fitzgerald M."/>
            <person name="Haas B."/>
            <person name="Abouelleil A."/>
            <person name="Alvarado L."/>
            <person name="Arachchi H.M."/>
            <person name="Berlin A."/>
            <person name="Brown A."/>
            <person name="Chapman S.B."/>
            <person name="Chen Z."/>
            <person name="Dunbar C."/>
            <person name="Freedman E."/>
            <person name="Gearin G."/>
            <person name="Goldberg J."/>
            <person name="Griggs A."/>
            <person name="Gujja S."/>
            <person name="Heiman D."/>
            <person name="Howarth C."/>
            <person name="Larson L."/>
            <person name="Lui A."/>
            <person name="MacDonald P.J.P."/>
            <person name="Montmayeur A."/>
            <person name="Murphy C."/>
            <person name="Neiman D."/>
            <person name="Pearson M."/>
            <person name="Priest M."/>
            <person name="Roberts A."/>
            <person name="Saif S."/>
            <person name="Shea T."/>
            <person name="Shenoy N."/>
            <person name="Sisk P."/>
            <person name="Stolte C."/>
            <person name="Sykes S."/>
            <person name="Wortman J."/>
            <person name="Nusbaum C."/>
            <person name="Birren B."/>
        </authorList>
    </citation>
    <scope>NUCLEOTIDE SEQUENCE [LARGE SCALE GENOMIC DNA]</scope>
    <source>
        <strain evidence="3 4">ACC2</strain>
    </source>
</reference>
<feature type="transmembrane region" description="Helical" evidence="1">
    <location>
        <begin position="119"/>
        <end position="140"/>
    </location>
</feature>
<dbReference type="AlphaFoldDB" id="A0AA36Y4C1"/>
<keyword evidence="2" id="KW-0732">Signal</keyword>
<dbReference type="GeneID" id="86940936"/>
<feature type="transmembrane region" description="Helical" evidence="1">
    <location>
        <begin position="549"/>
        <end position="565"/>
    </location>
</feature>
<evidence type="ECO:0000256" key="2">
    <source>
        <dbReference type="SAM" id="SignalP"/>
    </source>
</evidence>
<dbReference type="Proteomes" id="UP000018466">
    <property type="component" value="Unassembled WGS sequence"/>
</dbReference>
<dbReference type="EMBL" id="AGEL01000007">
    <property type="protein sequence ID" value="EHO16475.1"/>
    <property type="molecule type" value="Genomic_DNA"/>
</dbReference>
<evidence type="ECO:0000256" key="1">
    <source>
        <dbReference type="SAM" id="Phobius"/>
    </source>
</evidence>
<evidence type="ECO:0000313" key="3">
    <source>
        <dbReference type="EMBL" id="EHO16475.1"/>
    </source>
</evidence>
<protein>
    <recommendedName>
        <fullName evidence="5">Glycosyltransferase RgtA/B/C/D-like domain-containing protein</fullName>
    </recommendedName>
</protein>
<keyword evidence="1" id="KW-0812">Transmembrane</keyword>
<proteinExistence type="predicted"/>
<keyword evidence="1" id="KW-1133">Transmembrane helix</keyword>
<feature type="signal peptide" evidence="2">
    <location>
        <begin position="1"/>
        <end position="27"/>
    </location>
</feature>
<feature type="transmembrane region" description="Helical" evidence="1">
    <location>
        <begin position="91"/>
        <end position="107"/>
    </location>
</feature>
<feature type="transmembrane region" description="Helical" evidence="1">
    <location>
        <begin position="41"/>
        <end position="62"/>
    </location>
</feature>
<feature type="transmembrane region" description="Helical" evidence="1">
    <location>
        <begin position="344"/>
        <end position="359"/>
    </location>
</feature>
<comment type="caution">
    <text evidence="3">The sequence shown here is derived from an EMBL/GenBank/DDBJ whole genome shotgun (WGS) entry which is preliminary data.</text>
</comment>
<feature type="transmembrane region" description="Helical" evidence="1">
    <location>
        <begin position="572"/>
        <end position="594"/>
    </location>
</feature>